<keyword evidence="2" id="KW-1185">Reference proteome</keyword>
<evidence type="ECO:0000313" key="1">
    <source>
        <dbReference type="EMBL" id="CAH2005737.1"/>
    </source>
</evidence>
<reference evidence="1" key="1">
    <citation type="submission" date="2022-03" db="EMBL/GenBank/DDBJ databases">
        <authorList>
            <person name="Sayadi A."/>
        </authorList>
    </citation>
    <scope>NUCLEOTIDE SEQUENCE</scope>
</reference>
<accession>A0A9P0M644</accession>
<protein>
    <submittedName>
        <fullName evidence="1">Uncharacterized protein</fullName>
    </submittedName>
</protein>
<dbReference type="EMBL" id="CAKOFQ010007654">
    <property type="protein sequence ID" value="CAH2005737.1"/>
    <property type="molecule type" value="Genomic_DNA"/>
</dbReference>
<evidence type="ECO:0000313" key="2">
    <source>
        <dbReference type="Proteomes" id="UP001152888"/>
    </source>
</evidence>
<proteinExistence type="predicted"/>
<comment type="caution">
    <text evidence="1">The sequence shown here is derived from an EMBL/GenBank/DDBJ whole genome shotgun (WGS) entry which is preliminary data.</text>
</comment>
<gene>
    <name evidence="1" type="ORF">ACAOBT_LOCUS28708</name>
</gene>
<name>A0A9P0M644_ACAOB</name>
<organism evidence="1 2">
    <name type="scientific">Acanthoscelides obtectus</name>
    <name type="common">Bean weevil</name>
    <name type="synonym">Bruchus obtectus</name>
    <dbReference type="NCBI Taxonomy" id="200917"/>
    <lineage>
        <taxon>Eukaryota</taxon>
        <taxon>Metazoa</taxon>
        <taxon>Ecdysozoa</taxon>
        <taxon>Arthropoda</taxon>
        <taxon>Hexapoda</taxon>
        <taxon>Insecta</taxon>
        <taxon>Pterygota</taxon>
        <taxon>Neoptera</taxon>
        <taxon>Endopterygota</taxon>
        <taxon>Coleoptera</taxon>
        <taxon>Polyphaga</taxon>
        <taxon>Cucujiformia</taxon>
        <taxon>Chrysomeloidea</taxon>
        <taxon>Chrysomelidae</taxon>
        <taxon>Bruchinae</taxon>
        <taxon>Bruchini</taxon>
        <taxon>Acanthoscelides</taxon>
    </lineage>
</organism>
<dbReference type="Proteomes" id="UP001152888">
    <property type="component" value="Unassembled WGS sequence"/>
</dbReference>
<sequence length="9" mass="1074">MTSNVFFTQ</sequence>